<dbReference type="EMBL" id="JAACJJ010000002">
    <property type="protein sequence ID" value="KAF5329734.1"/>
    <property type="molecule type" value="Genomic_DNA"/>
</dbReference>
<dbReference type="GO" id="GO:0006167">
    <property type="term" value="P:AMP biosynthetic process"/>
    <property type="evidence" value="ECO:0007669"/>
    <property type="project" value="TreeGrafter"/>
</dbReference>
<feature type="domain" description="Nudix hydrolase" evidence="4">
    <location>
        <begin position="55"/>
        <end position="223"/>
    </location>
</feature>
<dbReference type="InterPro" id="IPR051325">
    <property type="entry name" value="Nudix_hydrolase_domain"/>
</dbReference>
<sequence>MASNKRTTFPSFLSGKRRQSQHPPSVIPQQAVPSALQLSQWSTGIVPDSAWASTDIMLGAGMVVIQEKTEKVLVVYETKKKYWFFPRGRKDLGETLEQAALREAYEESGYRVDFLPLLHSHHQPPPPGISHAEARHTPSTEPIFMSFRAYSLPSIYNPGGEYLTMWYAGTIPEDAVREEGTGMADEQNYRSYLMPYDEAIKCVFGQEVPVLNYVWACWLKTKQERAKLLKKEAEESAPLQANAEPENGNEEPASV</sequence>
<evidence type="ECO:0000256" key="3">
    <source>
        <dbReference type="SAM" id="MobiDB-lite"/>
    </source>
</evidence>
<dbReference type="OrthoDB" id="276276at2759"/>
<organism evidence="5 6">
    <name type="scientific">Psilocybe cf. subviscida</name>
    <dbReference type="NCBI Taxonomy" id="2480587"/>
    <lineage>
        <taxon>Eukaryota</taxon>
        <taxon>Fungi</taxon>
        <taxon>Dikarya</taxon>
        <taxon>Basidiomycota</taxon>
        <taxon>Agaricomycotina</taxon>
        <taxon>Agaricomycetes</taxon>
        <taxon>Agaricomycetidae</taxon>
        <taxon>Agaricales</taxon>
        <taxon>Agaricineae</taxon>
        <taxon>Strophariaceae</taxon>
        <taxon>Psilocybe</taxon>
    </lineage>
</organism>
<dbReference type="CDD" id="cd02883">
    <property type="entry name" value="NUDIX_Hydrolase"/>
    <property type="match status" value="1"/>
</dbReference>
<dbReference type="InterPro" id="IPR020476">
    <property type="entry name" value="Nudix_hydrolase"/>
</dbReference>
<evidence type="ECO:0000256" key="2">
    <source>
        <dbReference type="RuleBase" id="RU003476"/>
    </source>
</evidence>
<feature type="region of interest" description="Disordered" evidence="3">
    <location>
        <begin position="1"/>
        <end position="27"/>
    </location>
</feature>
<dbReference type="Gene3D" id="3.90.79.10">
    <property type="entry name" value="Nucleoside Triphosphate Pyrophosphohydrolase"/>
    <property type="match status" value="1"/>
</dbReference>
<dbReference type="SUPFAM" id="SSF55811">
    <property type="entry name" value="Nudix"/>
    <property type="match status" value="1"/>
</dbReference>
<feature type="compositionally biased region" description="Polar residues" evidence="3">
    <location>
        <begin position="1"/>
        <end position="11"/>
    </location>
</feature>
<dbReference type="GO" id="GO:0004081">
    <property type="term" value="F:bis(5'-nucleosyl)-tetraphosphatase (asymmetrical) activity"/>
    <property type="evidence" value="ECO:0007669"/>
    <property type="project" value="TreeGrafter"/>
</dbReference>
<protein>
    <recommendedName>
        <fullName evidence="4">Nudix hydrolase domain-containing protein</fullName>
    </recommendedName>
</protein>
<dbReference type="InterPro" id="IPR000086">
    <property type="entry name" value="NUDIX_hydrolase_dom"/>
</dbReference>
<accession>A0A8H5BUF1</accession>
<evidence type="ECO:0000313" key="6">
    <source>
        <dbReference type="Proteomes" id="UP000567179"/>
    </source>
</evidence>
<keyword evidence="6" id="KW-1185">Reference proteome</keyword>
<comment type="caution">
    <text evidence="5">The sequence shown here is derived from an EMBL/GenBank/DDBJ whole genome shotgun (WGS) entry which is preliminary data.</text>
</comment>
<feature type="compositionally biased region" description="Low complexity" evidence="3">
    <location>
        <begin position="236"/>
        <end position="255"/>
    </location>
</feature>
<dbReference type="PANTHER" id="PTHR21340:SF0">
    <property type="entry name" value="BIS(5'-NUCLEOSYL)-TETRAPHOSPHATASE [ASYMMETRICAL]"/>
    <property type="match status" value="1"/>
</dbReference>
<dbReference type="InterPro" id="IPR015797">
    <property type="entry name" value="NUDIX_hydrolase-like_dom_sf"/>
</dbReference>
<dbReference type="PROSITE" id="PS00893">
    <property type="entry name" value="NUDIX_BOX"/>
    <property type="match status" value="1"/>
</dbReference>
<dbReference type="GO" id="GO:0006754">
    <property type="term" value="P:ATP biosynthetic process"/>
    <property type="evidence" value="ECO:0007669"/>
    <property type="project" value="TreeGrafter"/>
</dbReference>
<dbReference type="PROSITE" id="PS51462">
    <property type="entry name" value="NUDIX"/>
    <property type="match status" value="1"/>
</dbReference>
<dbReference type="Pfam" id="PF00293">
    <property type="entry name" value="NUDIX"/>
    <property type="match status" value="1"/>
</dbReference>
<gene>
    <name evidence="5" type="ORF">D9619_008982</name>
</gene>
<evidence type="ECO:0000259" key="4">
    <source>
        <dbReference type="PROSITE" id="PS51462"/>
    </source>
</evidence>
<dbReference type="PANTHER" id="PTHR21340">
    <property type="entry name" value="DIADENOSINE 5,5-P1,P4-TETRAPHOSPHATE PYROPHOSPHOHYDROLASE MUTT"/>
    <property type="match status" value="1"/>
</dbReference>
<proteinExistence type="inferred from homology"/>
<name>A0A8H5BUF1_9AGAR</name>
<dbReference type="InterPro" id="IPR020084">
    <property type="entry name" value="NUDIX_hydrolase_CS"/>
</dbReference>
<evidence type="ECO:0000313" key="5">
    <source>
        <dbReference type="EMBL" id="KAF5329734.1"/>
    </source>
</evidence>
<dbReference type="Proteomes" id="UP000567179">
    <property type="component" value="Unassembled WGS sequence"/>
</dbReference>
<keyword evidence="1 2" id="KW-0378">Hydrolase</keyword>
<dbReference type="PRINTS" id="PR00502">
    <property type="entry name" value="NUDIXFAMILY"/>
</dbReference>
<reference evidence="5 6" key="1">
    <citation type="journal article" date="2020" name="ISME J.">
        <title>Uncovering the hidden diversity of litter-decomposition mechanisms in mushroom-forming fungi.</title>
        <authorList>
            <person name="Floudas D."/>
            <person name="Bentzer J."/>
            <person name="Ahren D."/>
            <person name="Johansson T."/>
            <person name="Persson P."/>
            <person name="Tunlid A."/>
        </authorList>
    </citation>
    <scope>NUCLEOTIDE SEQUENCE [LARGE SCALE GENOMIC DNA]</scope>
    <source>
        <strain evidence="5 6">CBS 101986</strain>
    </source>
</reference>
<feature type="region of interest" description="Disordered" evidence="3">
    <location>
        <begin position="230"/>
        <end position="255"/>
    </location>
</feature>
<comment type="similarity">
    <text evidence="2">Belongs to the Nudix hydrolase family.</text>
</comment>
<evidence type="ECO:0000256" key="1">
    <source>
        <dbReference type="ARBA" id="ARBA00022801"/>
    </source>
</evidence>
<dbReference type="AlphaFoldDB" id="A0A8H5BUF1"/>